<evidence type="ECO:0000313" key="2">
    <source>
        <dbReference type="EMBL" id="AGH94862.1"/>
    </source>
</evidence>
<dbReference type="PATRIC" id="fig|1184267.3.peg.651"/>
<evidence type="ECO:0000256" key="1">
    <source>
        <dbReference type="SAM" id="SignalP"/>
    </source>
</evidence>
<dbReference type="AlphaFoldDB" id="M4V664"/>
<dbReference type="HOGENOM" id="CLU_1003493_0_0_7"/>
<sequence length="277" mass="32120">MLKTLSFIIPLTFCLLAQATSATYDINFKIFNVNRVSHADETRIHEGVEFFNELLERRCGFRLNANITRADVSSEKSGPTFRNEPSWVSAQVDNNQTYFFRFYQKDMFELTTTQRLTQKKNEVSIFVVDNFDMCGFAFPDIQMTDSFHLSKNTDHQLNQFVLPWVQNRVIMGSVSTGPRECHNSNRIVSHELAHIFIQDESPHTCWDEKQDSYRPCPPDNILTTRVLIYPEPRGNGLSHQRQYDMDPSEPEVRPAVGTDITERQCRSILSTVRNMTH</sequence>
<evidence type="ECO:0000313" key="3">
    <source>
        <dbReference type="Proteomes" id="UP000012040"/>
    </source>
</evidence>
<gene>
    <name evidence="2" type="ORF">A11Q_642</name>
</gene>
<proteinExistence type="predicted"/>
<name>M4V664_9BACT</name>
<protein>
    <recommendedName>
        <fullName evidence="4">Peptidase M43 pregnancy-associated plasma-A domain-containing protein</fullName>
    </recommendedName>
</protein>
<dbReference type="RefSeq" id="WP_015469352.1">
    <property type="nucleotide sequence ID" value="NC_020813.1"/>
</dbReference>
<keyword evidence="3" id="KW-1185">Reference proteome</keyword>
<feature type="signal peptide" evidence="1">
    <location>
        <begin position="1"/>
        <end position="19"/>
    </location>
</feature>
<dbReference type="EMBL" id="CP003537">
    <property type="protein sequence ID" value="AGH94862.1"/>
    <property type="molecule type" value="Genomic_DNA"/>
</dbReference>
<keyword evidence="1" id="KW-0732">Signal</keyword>
<reference evidence="2 3" key="1">
    <citation type="journal article" date="2013" name="ISME J.">
        <title>By their genes ye shall know them: genomic signatures of predatory bacteria.</title>
        <authorList>
            <person name="Pasternak Z."/>
            <person name="Pietrokovski S."/>
            <person name="Rotem O."/>
            <person name="Gophna U."/>
            <person name="Lurie-Weinberger M.N."/>
            <person name="Jurkevitch E."/>
        </authorList>
    </citation>
    <scope>NUCLEOTIDE SEQUENCE [LARGE SCALE GENOMIC DNA]</scope>
    <source>
        <strain evidence="2 3">JSS</strain>
    </source>
</reference>
<dbReference type="KEGG" id="bex:A11Q_642"/>
<dbReference type="OrthoDB" id="5296636at2"/>
<organism evidence="2 3">
    <name type="scientific">Pseudobdellovibrio exovorus JSS</name>
    <dbReference type="NCBI Taxonomy" id="1184267"/>
    <lineage>
        <taxon>Bacteria</taxon>
        <taxon>Pseudomonadati</taxon>
        <taxon>Bdellovibrionota</taxon>
        <taxon>Bdellovibrionia</taxon>
        <taxon>Bdellovibrionales</taxon>
        <taxon>Pseudobdellovibrionaceae</taxon>
        <taxon>Pseudobdellovibrio</taxon>
    </lineage>
</organism>
<feature type="chain" id="PRO_5004059898" description="Peptidase M43 pregnancy-associated plasma-A domain-containing protein" evidence="1">
    <location>
        <begin position="20"/>
        <end position="277"/>
    </location>
</feature>
<dbReference type="Proteomes" id="UP000012040">
    <property type="component" value="Chromosome"/>
</dbReference>
<accession>M4V664</accession>
<evidence type="ECO:0008006" key="4">
    <source>
        <dbReference type="Google" id="ProtNLM"/>
    </source>
</evidence>